<dbReference type="WBParaSite" id="RSKR_0001138266.1">
    <property type="protein sequence ID" value="RSKR_0001138266.1"/>
    <property type="gene ID" value="RSKR_0001138266"/>
</dbReference>
<proteinExistence type="predicted"/>
<evidence type="ECO:0000313" key="1">
    <source>
        <dbReference type="Proteomes" id="UP000095286"/>
    </source>
</evidence>
<protein>
    <submittedName>
        <fullName evidence="2">Uncharacterized protein</fullName>
    </submittedName>
</protein>
<name>A0AC35UHH0_9BILA</name>
<evidence type="ECO:0000313" key="2">
    <source>
        <dbReference type="WBParaSite" id="RSKR_0001138266.1"/>
    </source>
</evidence>
<organism evidence="1 2">
    <name type="scientific">Rhabditophanes sp. KR3021</name>
    <dbReference type="NCBI Taxonomy" id="114890"/>
    <lineage>
        <taxon>Eukaryota</taxon>
        <taxon>Metazoa</taxon>
        <taxon>Ecdysozoa</taxon>
        <taxon>Nematoda</taxon>
        <taxon>Chromadorea</taxon>
        <taxon>Rhabditida</taxon>
        <taxon>Tylenchina</taxon>
        <taxon>Panagrolaimomorpha</taxon>
        <taxon>Strongyloidoidea</taxon>
        <taxon>Alloionematidae</taxon>
        <taxon>Rhabditophanes</taxon>
    </lineage>
</organism>
<dbReference type="Proteomes" id="UP000095286">
    <property type="component" value="Unplaced"/>
</dbReference>
<sequence length="106" mass="12337">MPSMKYKTLPNNSTIIDETTLSKHRCKGRCHKIYSKSLLDEEIFCPLRCDTDFYNFDNISMDKMEEIEQVIFEELKRCAGSEVNALENTKCNKVSENEAKKSNNFI</sequence>
<accession>A0AC35UHH0</accession>
<reference evidence="2" key="1">
    <citation type="submission" date="2016-11" db="UniProtKB">
        <authorList>
            <consortium name="WormBaseParasite"/>
        </authorList>
    </citation>
    <scope>IDENTIFICATION</scope>
    <source>
        <strain evidence="2">KR3021</strain>
    </source>
</reference>